<evidence type="ECO:0000256" key="1">
    <source>
        <dbReference type="ARBA" id="ARBA00004418"/>
    </source>
</evidence>
<reference evidence="11" key="2">
    <citation type="submission" date="2021-04" db="EMBL/GenBank/DDBJ databases">
        <authorList>
            <person name="Karlyshev A.V."/>
        </authorList>
    </citation>
    <scope>NUCLEOTIDE SEQUENCE</scope>
    <source>
        <strain evidence="11">LMG 29479</strain>
    </source>
</reference>
<comment type="caution">
    <text evidence="11">The sequence shown here is derived from an EMBL/GenBank/DDBJ whole genome shotgun (WGS) entry which is preliminary data.</text>
</comment>
<dbReference type="InterPro" id="IPR033954">
    <property type="entry name" value="DiS-bond_Isoase_DsbC/G"/>
</dbReference>
<feature type="chain" id="PRO_5042659406" description="Thiol:disulfide interchange protein" evidence="7">
    <location>
        <begin position="20"/>
        <end position="272"/>
    </location>
</feature>
<dbReference type="InterPro" id="IPR018950">
    <property type="entry name" value="DiS-bond_isomerase_DsbC/G_N"/>
</dbReference>
<dbReference type="SUPFAM" id="SSF52833">
    <property type="entry name" value="Thioredoxin-like"/>
    <property type="match status" value="1"/>
</dbReference>
<dbReference type="PANTHER" id="PTHR35272">
    <property type="entry name" value="THIOL:DISULFIDE INTERCHANGE PROTEIN DSBC-RELATED"/>
    <property type="match status" value="1"/>
</dbReference>
<dbReference type="Pfam" id="PF13098">
    <property type="entry name" value="Thioredoxin_2"/>
    <property type="match status" value="1"/>
</dbReference>
<dbReference type="PANTHER" id="PTHR35272:SF3">
    <property type="entry name" value="THIOL:DISULFIDE INTERCHANGE PROTEIN DSBC"/>
    <property type="match status" value="1"/>
</dbReference>
<evidence type="ECO:0000256" key="4">
    <source>
        <dbReference type="ARBA" id="ARBA00022764"/>
    </source>
</evidence>
<keyword evidence="6 7" id="KW-0676">Redox-active center</keyword>
<protein>
    <recommendedName>
        <fullName evidence="7">Thiol:disulfide interchange protein</fullName>
    </recommendedName>
</protein>
<dbReference type="Pfam" id="PF10411">
    <property type="entry name" value="DsbC_N"/>
    <property type="match status" value="1"/>
</dbReference>
<dbReference type="EMBL" id="JAGQFT020000007">
    <property type="protein sequence ID" value="MBS7457787.1"/>
    <property type="molecule type" value="Genomic_DNA"/>
</dbReference>
<evidence type="ECO:0000256" key="7">
    <source>
        <dbReference type="RuleBase" id="RU364038"/>
    </source>
</evidence>
<evidence type="ECO:0000256" key="8">
    <source>
        <dbReference type="SAM" id="MobiDB-lite"/>
    </source>
</evidence>
<dbReference type="Gene3D" id="3.40.30.10">
    <property type="entry name" value="Glutaredoxin"/>
    <property type="match status" value="1"/>
</dbReference>
<comment type="subcellular location">
    <subcellularLocation>
        <location evidence="1 7">Periplasm</location>
    </subcellularLocation>
</comment>
<feature type="domain" description="Disulphide bond isomerase DsbC/G N-terminal" evidence="9">
    <location>
        <begin position="54"/>
        <end position="118"/>
    </location>
</feature>
<reference evidence="12 13" key="1">
    <citation type="journal article" date="2021" name="Microbiol. Resour. Announc.">
        <title>Draft Genome Sequence of Coralloluteibacterium stylophorae LMG 29479T.</title>
        <authorList>
            <person name="Karlyshev A.V."/>
            <person name="Kudryashova E.B."/>
            <person name="Ariskina E.V."/>
            <person name="Conroy A.P."/>
            <person name="Abidueva E.Y."/>
        </authorList>
    </citation>
    <scope>NUCLEOTIDE SEQUENCE [LARGE SCALE GENOMIC DNA]</scope>
    <source>
        <strain evidence="12 13">LMG 29479</strain>
    </source>
</reference>
<dbReference type="EMBL" id="JAGQFT010000118">
    <property type="protein sequence ID" value="MBR0563305.1"/>
    <property type="molecule type" value="Genomic_DNA"/>
</dbReference>
<sequence length="272" mass="28928">MSRIAAVALIGAFSLAACAAEGDRDAAGTAVGRDPATAPAASPSASAGGAQESDAAATARRVVEELIPQVPVDRVSDAPLPGYQEVLVAGQLLYVSNDGRYLVQGNVLDVENKRDLTEASKADIRRDVLATMDRSQRIVFAPENPDYTVTVFTDIECGYCQKLHSEIEDYNARGIAVEYLFFPRSGLDGSAYRKAVSVWCADDRRQALTDAKAGRSVPGRSCDNPVAADFEAGQRMGIEGTPAVFNEDGRQLGGYLPAAQMRQRLDQLAGKG</sequence>
<evidence type="ECO:0000256" key="2">
    <source>
        <dbReference type="ARBA" id="ARBA00009813"/>
    </source>
</evidence>
<evidence type="ECO:0000256" key="3">
    <source>
        <dbReference type="ARBA" id="ARBA00022729"/>
    </source>
</evidence>
<proteinExistence type="inferred from homology"/>
<feature type="compositionally biased region" description="Low complexity" evidence="8">
    <location>
        <begin position="35"/>
        <end position="50"/>
    </location>
</feature>
<gene>
    <name evidence="12" type="ORF">KB893_011665</name>
    <name evidence="11" type="ORF">KB893_12395</name>
</gene>
<dbReference type="GO" id="GO:0042597">
    <property type="term" value="C:periplasmic space"/>
    <property type="evidence" value="ECO:0007669"/>
    <property type="project" value="UniProtKB-SubCell"/>
</dbReference>
<comment type="function">
    <text evidence="7">Required for disulfide bond formation in some periplasmic proteins. Acts by transferring its disulfide bond to other proteins and is reduced in the process.</text>
</comment>
<accession>A0A8J7VU71</accession>
<evidence type="ECO:0000256" key="5">
    <source>
        <dbReference type="ARBA" id="ARBA00023157"/>
    </source>
</evidence>
<feature type="region of interest" description="Disordered" evidence="8">
    <location>
        <begin position="26"/>
        <end position="54"/>
    </location>
</feature>
<evidence type="ECO:0000313" key="12">
    <source>
        <dbReference type="EMBL" id="MBS7457787.1"/>
    </source>
</evidence>
<dbReference type="SUPFAM" id="SSF54423">
    <property type="entry name" value="DsbC/DsbG N-terminal domain-like"/>
    <property type="match status" value="1"/>
</dbReference>
<dbReference type="InterPro" id="IPR036249">
    <property type="entry name" value="Thioredoxin-like_sf"/>
</dbReference>
<dbReference type="PROSITE" id="PS51257">
    <property type="entry name" value="PROKAR_LIPOPROTEIN"/>
    <property type="match status" value="1"/>
</dbReference>
<dbReference type="InterPro" id="IPR051470">
    <property type="entry name" value="Thiol:disulfide_interchange"/>
</dbReference>
<comment type="similarity">
    <text evidence="2 7">Belongs to the thioredoxin family. DsbC subfamily.</text>
</comment>
<dbReference type="Proteomes" id="UP000675747">
    <property type="component" value="Unassembled WGS sequence"/>
</dbReference>
<evidence type="ECO:0000259" key="9">
    <source>
        <dbReference type="Pfam" id="PF10411"/>
    </source>
</evidence>
<dbReference type="AlphaFoldDB" id="A0A8J7VU71"/>
<keyword evidence="4 7" id="KW-0574">Periplasm</keyword>
<keyword evidence="5" id="KW-1015">Disulfide bond</keyword>
<evidence type="ECO:0000313" key="11">
    <source>
        <dbReference type="EMBL" id="MBR0563305.1"/>
    </source>
</evidence>
<evidence type="ECO:0000313" key="13">
    <source>
        <dbReference type="Proteomes" id="UP000675747"/>
    </source>
</evidence>
<evidence type="ECO:0000259" key="10">
    <source>
        <dbReference type="Pfam" id="PF13098"/>
    </source>
</evidence>
<feature type="signal peptide" evidence="7">
    <location>
        <begin position="1"/>
        <end position="19"/>
    </location>
</feature>
<name>A0A8J7VU71_9GAMM</name>
<organism evidence="11">
    <name type="scientific">Coralloluteibacterium stylophorae</name>
    <dbReference type="NCBI Taxonomy" id="1776034"/>
    <lineage>
        <taxon>Bacteria</taxon>
        <taxon>Pseudomonadati</taxon>
        <taxon>Pseudomonadota</taxon>
        <taxon>Gammaproteobacteria</taxon>
        <taxon>Lysobacterales</taxon>
        <taxon>Lysobacteraceae</taxon>
        <taxon>Coralloluteibacterium</taxon>
    </lineage>
</organism>
<evidence type="ECO:0000256" key="6">
    <source>
        <dbReference type="ARBA" id="ARBA00023284"/>
    </source>
</evidence>
<keyword evidence="13" id="KW-1185">Reference proteome</keyword>
<dbReference type="CDD" id="cd03020">
    <property type="entry name" value="DsbA_DsbC_DsbG"/>
    <property type="match status" value="1"/>
</dbReference>
<keyword evidence="3 7" id="KW-0732">Signal</keyword>
<dbReference type="Gene3D" id="3.10.450.70">
    <property type="entry name" value="Disulphide bond isomerase, DsbC/G, N-terminal"/>
    <property type="match status" value="1"/>
</dbReference>
<dbReference type="RefSeq" id="WP_211927221.1">
    <property type="nucleotide sequence ID" value="NZ_JAGQFT020000007.1"/>
</dbReference>
<feature type="domain" description="Thioredoxin-like fold" evidence="10">
    <location>
        <begin position="143"/>
        <end position="265"/>
    </location>
</feature>
<dbReference type="InterPro" id="IPR012336">
    <property type="entry name" value="Thioredoxin-like_fold"/>
</dbReference>
<dbReference type="InterPro" id="IPR009094">
    <property type="entry name" value="DiS-bond_isomerase_DsbC/G_N_sf"/>
</dbReference>